<sequence length="69" mass="7887">MLKTLEIKEITKNVFIITGNTGVEDLHNPKADGEEGLIDCKVGSRLYLEQIDIVRYFYPEIEIKINFAS</sequence>
<name>A0A519BNU7_9DELT</name>
<dbReference type="Proteomes" id="UP000319296">
    <property type="component" value="Unassembled WGS sequence"/>
</dbReference>
<organism evidence="1 2">
    <name type="scientific">Candidatus Acididesulfobacter diazotrophicus</name>
    <dbReference type="NCBI Taxonomy" id="2597226"/>
    <lineage>
        <taxon>Bacteria</taxon>
        <taxon>Deltaproteobacteria</taxon>
        <taxon>Candidatus Acidulodesulfobacterales</taxon>
        <taxon>Candidatus Acididesulfobacter</taxon>
    </lineage>
</organism>
<dbReference type="EMBL" id="SGBB01000004">
    <property type="protein sequence ID" value="RZD18933.1"/>
    <property type="molecule type" value="Genomic_DNA"/>
</dbReference>
<comment type="caution">
    <text evidence="1">The sequence shown here is derived from an EMBL/GenBank/DDBJ whole genome shotgun (WGS) entry which is preliminary data.</text>
</comment>
<accession>A0A519BNU7</accession>
<gene>
    <name evidence="1" type="ORF">EVG15_03740</name>
</gene>
<dbReference type="AlphaFoldDB" id="A0A519BNU7"/>
<protein>
    <submittedName>
        <fullName evidence="1">Uncharacterized protein</fullName>
    </submittedName>
</protein>
<evidence type="ECO:0000313" key="2">
    <source>
        <dbReference type="Proteomes" id="UP000319296"/>
    </source>
</evidence>
<proteinExistence type="predicted"/>
<reference evidence="1 2" key="1">
    <citation type="journal article" date="2019" name="ISME J.">
        <title>Insights into ecological role of a new deltaproteobacterial order Candidatus Acidulodesulfobacterales by metagenomics and metatranscriptomics.</title>
        <authorList>
            <person name="Tan S."/>
            <person name="Liu J."/>
            <person name="Fang Y."/>
            <person name="Hedlund B.P."/>
            <person name="Lian Z.H."/>
            <person name="Huang L.Y."/>
            <person name="Li J.T."/>
            <person name="Huang L.N."/>
            <person name="Li W.J."/>
            <person name="Jiang H.C."/>
            <person name="Dong H.L."/>
            <person name="Shu W.S."/>
        </authorList>
    </citation>
    <scope>NUCLEOTIDE SEQUENCE [LARGE SCALE GENOMIC DNA]</scope>
    <source>
        <strain evidence="1">AP1</strain>
    </source>
</reference>
<evidence type="ECO:0000313" key="1">
    <source>
        <dbReference type="EMBL" id="RZD18933.1"/>
    </source>
</evidence>